<evidence type="ECO:0000313" key="3">
    <source>
        <dbReference type="Proteomes" id="UP000803884"/>
    </source>
</evidence>
<dbReference type="EMBL" id="JAAQHG020000001">
    <property type="protein sequence ID" value="KAL1591159.1"/>
    <property type="molecule type" value="Genomic_DNA"/>
</dbReference>
<dbReference type="InterPro" id="IPR023214">
    <property type="entry name" value="HAD_sf"/>
</dbReference>
<name>A0AB34L1W7_9PEZI</name>
<gene>
    <name evidence="2" type="ORF">WHR41_00166</name>
</gene>
<keyword evidence="3" id="KW-1185">Reference proteome</keyword>
<dbReference type="GO" id="GO:0016787">
    <property type="term" value="F:hydrolase activity"/>
    <property type="evidence" value="ECO:0007669"/>
    <property type="project" value="UniProtKB-KW"/>
</dbReference>
<dbReference type="RefSeq" id="XP_069234264.1">
    <property type="nucleotide sequence ID" value="XM_069368772.1"/>
</dbReference>
<sequence length="257" mass="28167">MTTPTTIPWANIRALTLDIYGTLVDWDSGVVRAAHATPLSPHIRAAGSDADFLRAIEAQHARIEREQPGMRKSEINAEGFRAYAREIGVVVDGEVEEAARGFGRSIGGFEAFGDTVDAIKRLSKHFEVIVPLTNMDHFSYGGTLAGPLKGCPFTASYLAEDIGSYKPDLANFRYLFDHLKADYGIEKNEICHVAQSLFHDHGPAKKVGLRSVWVDRYGILEAEGRRWEDVQGEYGMVGRVSSLAELADLVDEALGGS</sequence>
<dbReference type="AlphaFoldDB" id="A0AB34L1W7"/>
<dbReference type="PANTHER" id="PTHR43316:SF9">
    <property type="entry name" value="ACID DEHALOGENASE, PUTATIVE (AFU_ORTHOLOGUE AFUA_6G14460)-RELATED"/>
    <property type="match status" value="1"/>
</dbReference>
<dbReference type="PANTHER" id="PTHR43316">
    <property type="entry name" value="HYDROLASE, HALOACID DELAHOGENASE-RELATED"/>
    <property type="match status" value="1"/>
</dbReference>
<keyword evidence="1" id="KW-0378">Hydrolase</keyword>
<proteinExistence type="predicted"/>
<comment type="caution">
    <text evidence="2">The sequence shown here is derived from an EMBL/GenBank/DDBJ whole genome shotgun (WGS) entry which is preliminary data.</text>
</comment>
<protein>
    <submittedName>
        <fullName evidence="2">Uncharacterized protein</fullName>
    </submittedName>
</protein>
<dbReference type="GeneID" id="96001610"/>
<dbReference type="Gene3D" id="1.10.150.750">
    <property type="match status" value="1"/>
</dbReference>
<dbReference type="Gene3D" id="3.40.50.1000">
    <property type="entry name" value="HAD superfamily/HAD-like"/>
    <property type="match status" value="1"/>
</dbReference>
<evidence type="ECO:0000313" key="2">
    <source>
        <dbReference type="EMBL" id="KAL1591159.1"/>
    </source>
</evidence>
<evidence type="ECO:0000256" key="1">
    <source>
        <dbReference type="ARBA" id="ARBA00022801"/>
    </source>
</evidence>
<reference evidence="2 3" key="1">
    <citation type="journal article" date="2020" name="Microbiol. Resour. Announc.">
        <title>Draft Genome Sequence of a Cladosporium Species Isolated from the Mesophotic Ascidian Didemnum maculosum.</title>
        <authorList>
            <person name="Gioti A."/>
            <person name="Siaperas R."/>
            <person name="Nikolaivits E."/>
            <person name="Le Goff G."/>
            <person name="Ouazzani J."/>
            <person name="Kotoulas G."/>
            <person name="Topakas E."/>
        </authorList>
    </citation>
    <scope>NUCLEOTIDE SEQUENCE [LARGE SCALE GENOMIC DNA]</scope>
    <source>
        <strain evidence="2 3">TM138-S3</strain>
    </source>
</reference>
<dbReference type="Pfam" id="PF00702">
    <property type="entry name" value="Hydrolase"/>
    <property type="match status" value="1"/>
</dbReference>
<dbReference type="InterPro" id="IPR036412">
    <property type="entry name" value="HAD-like_sf"/>
</dbReference>
<dbReference type="InterPro" id="IPR051540">
    <property type="entry name" value="S-2-haloacid_dehalogenase"/>
</dbReference>
<organism evidence="2 3">
    <name type="scientific">Cladosporium halotolerans</name>
    <dbReference type="NCBI Taxonomy" id="1052096"/>
    <lineage>
        <taxon>Eukaryota</taxon>
        <taxon>Fungi</taxon>
        <taxon>Dikarya</taxon>
        <taxon>Ascomycota</taxon>
        <taxon>Pezizomycotina</taxon>
        <taxon>Dothideomycetes</taxon>
        <taxon>Dothideomycetidae</taxon>
        <taxon>Cladosporiales</taxon>
        <taxon>Cladosporiaceae</taxon>
        <taxon>Cladosporium</taxon>
    </lineage>
</organism>
<accession>A0AB34L1W7</accession>
<dbReference type="SUPFAM" id="SSF56784">
    <property type="entry name" value="HAD-like"/>
    <property type="match status" value="1"/>
</dbReference>
<dbReference type="Proteomes" id="UP000803884">
    <property type="component" value="Unassembled WGS sequence"/>
</dbReference>